<evidence type="ECO:0000313" key="4">
    <source>
        <dbReference type="EMBL" id="KKG63402.1"/>
    </source>
</evidence>
<accession>A0A0F8FV03</accession>
<evidence type="ECO:0008006" key="8">
    <source>
        <dbReference type="Google" id="ProtNLM"/>
    </source>
</evidence>
<name>A0A0F8FV03_METMZ</name>
<comment type="caution">
    <text evidence="2">The sequence shown here is derived from an EMBL/GenBank/DDBJ whole genome shotgun (WGS) entry which is preliminary data.</text>
</comment>
<feature type="transmembrane region" description="Helical" evidence="1">
    <location>
        <begin position="148"/>
        <end position="168"/>
    </location>
</feature>
<gene>
    <name evidence="3" type="ORF">DU33_19510</name>
    <name evidence="4" type="ORF">DU45_20285</name>
    <name evidence="2" type="ORF">DU64_05285</name>
</gene>
<reference evidence="5 6" key="1">
    <citation type="journal article" date="2015" name="ISME J.">
        <title>Genomic and phenotypic differentiation among Methanosarcina mazei populations from Columbia River sediment.</title>
        <authorList>
            <person name="Youngblut N.D."/>
            <person name="Wirth J.S."/>
            <person name="Henriksen J.R."/>
            <person name="Smith M."/>
            <person name="Simon H."/>
            <person name="Metcalf W.W."/>
            <person name="Whitaker R.J."/>
        </authorList>
    </citation>
    <scope>NUCLEOTIDE SEQUENCE [LARGE SCALE GENOMIC DNA]</scope>
    <source>
        <strain evidence="3 5">3.F.T.1A.1</strain>
        <strain evidence="2 6">3.F.T.1A.2</strain>
        <strain evidence="4 7">3.F.T.1A.4</strain>
    </source>
</reference>
<feature type="transmembrane region" description="Helical" evidence="1">
    <location>
        <begin position="105"/>
        <end position="127"/>
    </location>
</feature>
<dbReference type="InterPro" id="IPR018701">
    <property type="entry name" value="DUF2206_membrane"/>
</dbReference>
<evidence type="ECO:0000313" key="6">
    <source>
        <dbReference type="Proteomes" id="UP000034279"/>
    </source>
</evidence>
<dbReference type="Proteomes" id="UP000034279">
    <property type="component" value="Unassembled WGS sequence"/>
</dbReference>
<feature type="transmembrane region" description="Helical" evidence="1">
    <location>
        <begin position="44"/>
        <end position="63"/>
    </location>
</feature>
<feature type="transmembrane region" description="Helical" evidence="1">
    <location>
        <begin position="354"/>
        <end position="384"/>
    </location>
</feature>
<proteinExistence type="predicted"/>
<feature type="transmembrane region" description="Helical" evidence="1">
    <location>
        <begin position="12"/>
        <end position="32"/>
    </location>
</feature>
<dbReference type="Proteomes" id="UP000034566">
    <property type="component" value="Unassembled WGS sequence"/>
</dbReference>
<organism evidence="2 6">
    <name type="scientific">Methanosarcina mazei</name>
    <name type="common">Methanosarcina frisia</name>
    <dbReference type="NCBI Taxonomy" id="2209"/>
    <lineage>
        <taxon>Archaea</taxon>
        <taxon>Methanobacteriati</taxon>
        <taxon>Methanobacteriota</taxon>
        <taxon>Stenosarchaea group</taxon>
        <taxon>Methanomicrobia</taxon>
        <taxon>Methanosarcinales</taxon>
        <taxon>Methanosarcinaceae</taxon>
        <taxon>Methanosarcina</taxon>
    </lineage>
</organism>
<sequence>MQNIFQLNNWDFKKFFILVVSLHLALIGSIYLDVLNFVNPLLRYIVGFIYLTFIPGFIILRILKIHDLSNTTNLLFTVASSISFIMIFGCALNTLSSIFSLQKVISLYPILFGLSISILILICVAYIQDRNYSKDCLIKINEYFNIKILFFSLFPFLTIFGTYIMNLYGNNTLLLIVLFLLSLVPLLVALKLIETKIYSYIIWCISICLLFHRSLISMYLIGWDINYEYYIANLVLKNSIWDPTFSSNVNSMLSISILAPIYSIISGISLIWILKAVYPFLFSLVPVGLYQIIKKQTDDDIAFFSCFFFMSIYMFYGELVSLARQQIAEFFFMMIFLLIIDETINRSVKSFLSILFYFSLIISHYGLSYIFMFSIIFVEIILYFYNSKNKETSSKITYSFILLYTVLCLSWYMYTSDSSTFNSIIRLGNNIISNISEDFFNPVHVQGLEVLMMEAVSPIHQIHKYLQLIVQLFISIGVISLLLKRTNMNFNKRYIAFTYINFLYLLCCFAVPFFASSLNTTRLYQITLLILSPFFIVGGIVTFKSIIWILKKPWSYKNYMIVIKLFSVFLLIFLLFNSGFIYEITKDDPTSISLNNSINSFFFNNQEYICANWVHDRNTNSELHADVYRRLLLISFEGAENTFDLSNDIQNISKNSLIYVGSYNINNNIFSYSEINISKISSKTNKIYSNAGAQVYHC</sequence>
<dbReference type="EMBL" id="JJPI01000019">
    <property type="protein sequence ID" value="KKG57591.1"/>
    <property type="molecule type" value="Genomic_DNA"/>
</dbReference>
<feature type="transmembrane region" description="Helical" evidence="1">
    <location>
        <begin position="200"/>
        <end position="225"/>
    </location>
</feature>
<dbReference type="AlphaFoldDB" id="A0A0F8FV03"/>
<evidence type="ECO:0000256" key="1">
    <source>
        <dbReference type="SAM" id="Phobius"/>
    </source>
</evidence>
<dbReference type="Pfam" id="PF09971">
    <property type="entry name" value="DUF2206"/>
    <property type="match status" value="1"/>
</dbReference>
<feature type="transmembrane region" description="Helical" evidence="1">
    <location>
        <begin position="301"/>
        <end position="323"/>
    </location>
</feature>
<dbReference type="Proteomes" id="UP000034188">
    <property type="component" value="Unassembled WGS sequence"/>
</dbReference>
<evidence type="ECO:0000313" key="2">
    <source>
        <dbReference type="EMBL" id="KKG56897.1"/>
    </source>
</evidence>
<feature type="transmembrane region" description="Helical" evidence="1">
    <location>
        <begin position="465"/>
        <end position="483"/>
    </location>
</feature>
<protein>
    <recommendedName>
        <fullName evidence="8">DUF2206 domain-containing protein</fullName>
    </recommendedName>
</protein>
<keyword evidence="1" id="KW-0812">Transmembrane</keyword>
<feature type="transmembrane region" description="Helical" evidence="1">
    <location>
        <begin position="562"/>
        <end position="582"/>
    </location>
</feature>
<dbReference type="EMBL" id="JJPJ01000162">
    <property type="protein sequence ID" value="KKG56897.1"/>
    <property type="molecule type" value="Genomic_DNA"/>
</dbReference>
<keyword evidence="1" id="KW-1133">Transmembrane helix</keyword>
<evidence type="ECO:0000313" key="3">
    <source>
        <dbReference type="EMBL" id="KKG57591.1"/>
    </source>
</evidence>
<feature type="transmembrane region" description="Helical" evidence="1">
    <location>
        <begin position="174"/>
        <end position="193"/>
    </location>
</feature>
<keyword evidence="1" id="KW-0472">Membrane</keyword>
<feature type="transmembrane region" description="Helical" evidence="1">
    <location>
        <begin position="495"/>
        <end position="514"/>
    </location>
</feature>
<feature type="transmembrane region" description="Helical" evidence="1">
    <location>
        <begin position="396"/>
        <end position="414"/>
    </location>
</feature>
<feature type="transmembrane region" description="Helical" evidence="1">
    <location>
        <begin position="75"/>
        <end position="99"/>
    </location>
</feature>
<feature type="transmembrane region" description="Helical" evidence="1">
    <location>
        <begin position="245"/>
        <end position="265"/>
    </location>
</feature>
<dbReference type="PATRIC" id="fig|2209.42.peg.4257"/>
<dbReference type="EMBL" id="JJPK01000038">
    <property type="protein sequence ID" value="KKG63402.1"/>
    <property type="molecule type" value="Genomic_DNA"/>
</dbReference>
<evidence type="ECO:0000313" key="7">
    <source>
        <dbReference type="Proteomes" id="UP000034566"/>
    </source>
</evidence>
<feature type="transmembrane region" description="Helical" evidence="1">
    <location>
        <begin position="526"/>
        <end position="550"/>
    </location>
</feature>
<evidence type="ECO:0000313" key="5">
    <source>
        <dbReference type="Proteomes" id="UP000034188"/>
    </source>
</evidence>